<dbReference type="AlphaFoldDB" id="A0A6J8BAD8"/>
<accession>A0A6J8BAD8</accession>
<proteinExistence type="predicted"/>
<name>A0A6J8BAD8_MYTCO</name>
<dbReference type="Proteomes" id="UP000507470">
    <property type="component" value="Unassembled WGS sequence"/>
</dbReference>
<protein>
    <submittedName>
        <fullName evidence="1">Uncharacterized protein</fullName>
    </submittedName>
</protein>
<gene>
    <name evidence="1" type="ORF">MCOR_16843</name>
</gene>
<reference evidence="1 2" key="1">
    <citation type="submission" date="2020-06" db="EMBL/GenBank/DDBJ databases">
        <authorList>
            <person name="Li R."/>
            <person name="Bekaert M."/>
        </authorList>
    </citation>
    <scope>NUCLEOTIDE SEQUENCE [LARGE SCALE GENOMIC DNA]</scope>
    <source>
        <strain evidence="2">wild</strain>
    </source>
</reference>
<dbReference type="EMBL" id="CACVKT020002955">
    <property type="protein sequence ID" value="CAC5380918.1"/>
    <property type="molecule type" value="Genomic_DNA"/>
</dbReference>
<keyword evidence="2" id="KW-1185">Reference proteome</keyword>
<organism evidence="1 2">
    <name type="scientific">Mytilus coruscus</name>
    <name type="common">Sea mussel</name>
    <dbReference type="NCBI Taxonomy" id="42192"/>
    <lineage>
        <taxon>Eukaryota</taxon>
        <taxon>Metazoa</taxon>
        <taxon>Spiralia</taxon>
        <taxon>Lophotrochozoa</taxon>
        <taxon>Mollusca</taxon>
        <taxon>Bivalvia</taxon>
        <taxon>Autobranchia</taxon>
        <taxon>Pteriomorphia</taxon>
        <taxon>Mytilida</taxon>
        <taxon>Mytiloidea</taxon>
        <taxon>Mytilidae</taxon>
        <taxon>Mytilinae</taxon>
        <taxon>Mytilus</taxon>
    </lineage>
</organism>
<evidence type="ECO:0000313" key="2">
    <source>
        <dbReference type="Proteomes" id="UP000507470"/>
    </source>
</evidence>
<evidence type="ECO:0000313" key="1">
    <source>
        <dbReference type="EMBL" id="CAC5380918.1"/>
    </source>
</evidence>
<sequence>MIFNLCECSFSRYKIRSIGNITGEFERGQYANEAEISQSNIRIADADVIMKSKLLLVSLEKNAAFSNHVAFELRRLKKHGLCCTRFRDRMITAAKQNFPKLGCVAVSFISAEVSGGDFRKRDLNAFNRRLALRRCVRKMMAIAYLPLAVVRQNFQLFSQMQLLNDYVTIVQV</sequence>